<evidence type="ECO:0000256" key="12">
    <source>
        <dbReference type="ARBA" id="ARBA00023134"/>
    </source>
</evidence>
<dbReference type="GO" id="GO:0003876">
    <property type="term" value="F:AMP deaminase activity"/>
    <property type="evidence" value="ECO:0007669"/>
    <property type="project" value="InterPro"/>
</dbReference>
<evidence type="ECO:0000256" key="16">
    <source>
        <dbReference type="ARBA" id="ARBA00048098"/>
    </source>
</evidence>
<dbReference type="PANTHER" id="PTHR11359">
    <property type="entry name" value="AMP DEAMINASE"/>
    <property type="match status" value="1"/>
</dbReference>
<keyword evidence="12" id="KW-0342">GTP-binding</keyword>
<sequence>MTEYKLVVVGAGGVGKSALTIQLIQNHFVDEYDPTIEDSYRKQVVIDGETCLLDILDTAGQEEYSAMRDQYMRTGEGFLCVFAINNSKSFADINLYREQIKRVKDSDDVPMVLVGNKCDLPTRTVDTKQAHELAKSYGIPFIETSAKTRQGVEDAFYTLVREIRQYRMKKLNSSDDGTQGSPSRRASRALTVVDTEVDDAMRSFAERVFASEVKDEGGRHEISPFDVEEVCPISLREMQAHIFQKESLSVSTDGQRKRRFQGRKTVNLSIPLSEASSTTLSHIDECISSSPTYETVPDFQRVQITGDYASGVAVEDFEVVCKGLYRALCIREKYMQKSFQRFPKTPSKYLRNIDGQAWVGNENFYPVFTPPPKKGEDPFRADNLPENLGHHLQMKDGVVHIYPSEAAASKDEPKPYPYPNLDAFLDDMNFLLTLIAQGPVKTYTHRRLKFLSSKFQVHEMLNEMDELKELKNNPHRDFYNCRKVDTHIHAAACMNQKHLLRFIKKSYYIDADRVVCSTKEKNLTLKELFDKLKMHPYDLTVDSLDVHAGRQTFQRFDKFNDKYNPVGASELRDLYLKTDNDIHGEYFATIIKEVGADLVDAKYQHAEPRLSIYGRSPDEWSKLASWFVHNHIYCPNMTWMIQVPRIYDVFRSKNFLPHFGKMLENIFVPVFEATVNPQAHPELSIFLKHITGFDSVDDESKHSGHMFSSKSPKPQEWTVENNPSYTYYAYYMYANIVVLNCLRRERGMNTFLFRPHCGEAGALTHLMIAFMIADNISHGLNLKKSPVLQYLYFLAQIPIAMSPLSNNSLFLEYAKNPFLDFLQKGLMVSLSTDDPMQFHFTKEPLMEEYAIAAQVFKLSTCDMCEVARNSVLQCGMAHEEKAKFLGENYLEEGPVGNDIRRTNVAQIRMAYRYETWCYELNLIAEGLKSAE</sequence>
<dbReference type="SUPFAM" id="SSF52540">
    <property type="entry name" value="P-loop containing nucleoside triphosphate hydrolases"/>
    <property type="match status" value="1"/>
</dbReference>
<keyword evidence="18" id="KW-1185">Reference proteome</keyword>
<keyword evidence="7" id="KW-0479">Metal-binding</keyword>
<organism evidence="17 18">
    <name type="scientific">Fukomys damarensis</name>
    <name type="common">Damaraland mole rat</name>
    <name type="synonym">Cryptomys damarensis</name>
    <dbReference type="NCBI Taxonomy" id="885580"/>
    <lineage>
        <taxon>Eukaryota</taxon>
        <taxon>Metazoa</taxon>
        <taxon>Chordata</taxon>
        <taxon>Craniata</taxon>
        <taxon>Vertebrata</taxon>
        <taxon>Euteleostomi</taxon>
        <taxon>Mammalia</taxon>
        <taxon>Eutheria</taxon>
        <taxon>Euarchontoglires</taxon>
        <taxon>Glires</taxon>
        <taxon>Rodentia</taxon>
        <taxon>Hystricomorpha</taxon>
        <taxon>Bathyergidae</taxon>
        <taxon>Fukomys</taxon>
    </lineage>
</organism>
<evidence type="ECO:0000256" key="7">
    <source>
        <dbReference type="ARBA" id="ARBA00022723"/>
    </source>
</evidence>
<dbReference type="GO" id="GO:0005829">
    <property type="term" value="C:cytosol"/>
    <property type="evidence" value="ECO:0007669"/>
    <property type="project" value="TreeGrafter"/>
</dbReference>
<dbReference type="FunFam" id="3.40.50.300:FF:000096">
    <property type="entry name" value="KRAS proto-oncogene, GTPase"/>
    <property type="match status" value="1"/>
</dbReference>
<dbReference type="PROSITE" id="PS51421">
    <property type="entry name" value="RAS"/>
    <property type="match status" value="1"/>
</dbReference>
<comment type="catalytic activity">
    <reaction evidence="16">
        <text>GTP + H2O = GDP + phosphate + H(+)</text>
        <dbReference type="Rhea" id="RHEA:19669"/>
        <dbReference type="ChEBI" id="CHEBI:15377"/>
        <dbReference type="ChEBI" id="CHEBI:15378"/>
        <dbReference type="ChEBI" id="CHEBI:37565"/>
        <dbReference type="ChEBI" id="CHEBI:43474"/>
        <dbReference type="ChEBI" id="CHEBI:58189"/>
        <dbReference type="EC" id="3.6.5.2"/>
    </reaction>
</comment>
<dbReference type="CDD" id="cd04138">
    <property type="entry name" value="H_N_K_Ras_like"/>
    <property type="match status" value="1"/>
</dbReference>
<dbReference type="InterPro" id="IPR006650">
    <property type="entry name" value="A/AMP_deam_AS"/>
</dbReference>
<evidence type="ECO:0000256" key="4">
    <source>
        <dbReference type="ARBA" id="ARBA00006676"/>
    </source>
</evidence>
<comment type="subcellular location">
    <subcellularLocation>
        <location evidence="2">Cell membrane</location>
        <topology evidence="2">Lipid-anchor</topology>
        <orientation evidence="2">Cytoplasmic side</orientation>
    </subcellularLocation>
</comment>
<dbReference type="PROSITE" id="PS00485">
    <property type="entry name" value="A_DEAMINASE"/>
    <property type="match status" value="1"/>
</dbReference>
<comment type="subunit">
    <text evidence="6">Homotetramer.</text>
</comment>
<keyword evidence="9" id="KW-0378">Hydrolase</keyword>
<dbReference type="SMART" id="SM00176">
    <property type="entry name" value="RAN"/>
    <property type="match status" value="1"/>
</dbReference>
<dbReference type="UniPathway" id="UPA00591">
    <property type="reaction ID" value="UER00663"/>
</dbReference>
<dbReference type="SMART" id="SM00175">
    <property type="entry name" value="RAB"/>
    <property type="match status" value="1"/>
</dbReference>
<dbReference type="SMART" id="SM00174">
    <property type="entry name" value="RHO"/>
    <property type="match status" value="1"/>
</dbReference>
<gene>
    <name evidence="17" type="ORF">H920_08265</name>
</gene>
<evidence type="ECO:0000256" key="5">
    <source>
        <dbReference type="ARBA" id="ARBA00008344"/>
    </source>
</evidence>
<dbReference type="GO" id="GO:0005886">
    <property type="term" value="C:plasma membrane"/>
    <property type="evidence" value="ECO:0007669"/>
    <property type="project" value="UniProtKB-SubCell"/>
</dbReference>
<evidence type="ECO:0000256" key="9">
    <source>
        <dbReference type="ARBA" id="ARBA00022801"/>
    </source>
</evidence>
<comment type="pathway">
    <text evidence="3">Purine metabolism; IMP biosynthesis via salvage pathway; IMP from AMP: step 1/1.</text>
</comment>
<protein>
    <submittedName>
        <fullName evidence="17">AMP deaminase 1</fullName>
    </submittedName>
</protein>
<dbReference type="GO" id="GO:0046033">
    <property type="term" value="P:AMP metabolic process"/>
    <property type="evidence" value="ECO:0007669"/>
    <property type="project" value="TreeGrafter"/>
</dbReference>
<dbReference type="AlphaFoldDB" id="A0A091E5H2"/>
<dbReference type="STRING" id="885580.ENSFDAP00000007320"/>
<reference evidence="17 18" key="1">
    <citation type="submission" date="2013-11" db="EMBL/GenBank/DDBJ databases">
        <title>The Damaraland mole rat (Fukomys damarensis) genome and evolution of African mole rats.</title>
        <authorList>
            <person name="Gladyshev V.N."/>
            <person name="Fang X."/>
        </authorList>
    </citation>
    <scope>NUCLEOTIDE SEQUENCE [LARGE SCALE GENOMIC DNA]</scope>
    <source>
        <tissue evidence="17">Liver</tissue>
    </source>
</reference>
<dbReference type="Pfam" id="PF00071">
    <property type="entry name" value="Ras"/>
    <property type="match status" value="1"/>
</dbReference>
<keyword evidence="8" id="KW-0547">Nucleotide-binding</keyword>
<dbReference type="GO" id="GO:0003925">
    <property type="term" value="F:G protein activity"/>
    <property type="evidence" value="ECO:0007669"/>
    <property type="project" value="UniProtKB-EC"/>
</dbReference>
<dbReference type="PANTHER" id="PTHR11359:SF1">
    <property type="entry name" value="AMP DEAMINASE 1"/>
    <property type="match status" value="1"/>
</dbReference>
<dbReference type="EMBL" id="KN122452">
    <property type="protein sequence ID" value="KFO30336.1"/>
    <property type="molecule type" value="Genomic_DNA"/>
</dbReference>
<dbReference type="InterPro" id="IPR006329">
    <property type="entry name" value="AMPD"/>
</dbReference>
<dbReference type="NCBIfam" id="TIGR01429">
    <property type="entry name" value="AMP_deaminase"/>
    <property type="match status" value="1"/>
</dbReference>
<evidence type="ECO:0000256" key="2">
    <source>
        <dbReference type="ARBA" id="ARBA00004342"/>
    </source>
</evidence>
<dbReference type="Proteomes" id="UP000028990">
    <property type="component" value="Unassembled WGS sequence"/>
</dbReference>
<accession>A0A091E5H2</accession>
<evidence type="ECO:0000256" key="8">
    <source>
        <dbReference type="ARBA" id="ARBA00022741"/>
    </source>
</evidence>
<keyword evidence="15" id="KW-0636">Prenylation</keyword>
<dbReference type="InterPro" id="IPR032466">
    <property type="entry name" value="Metal_Hydrolase"/>
</dbReference>
<evidence type="ECO:0000256" key="14">
    <source>
        <dbReference type="ARBA" id="ARBA00023288"/>
    </source>
</evidence>
<dbReference type="Gene3D" id="3.40.50.300">
    <property type="entry name" value="P-loop containing nucleotide triphosphate hydrolases"/>
    <property type="match status" value="1"/>
</dbReference>
<dbReference type="GO" id="GO:0032264">
    <property type="term" value="P:IMP salvage"/>
    <property type="evidence" value="ECO:0007669"/>
    <property type="project" value="UniProtKB-UniPathway"/>
</dbReference>
<keyword evidence="10" id="KW-0862">Zinc</keyword>
<comment type="similarity">
    <text evidence="5">Belongs to the small GTPase superfamily. Ras family.</text>
</comment>
<dbReference type="CDD" id="cd01319">
    <property type="entry name" value="AMPD"/>
    <property type="match status" value="1"/>
</dbReference>
<dbReference type="GO" id="GO:0005525">
    <property type="term" value="F:GTP binding"/>
    <property type="evidence" value="ECO:0007669"/>
    <property type="project" value="UniProtKB-KW"/>
</dbReference>
<dbReference type="NCBIfam" id="TIGR00231">
    <property type="entry name" value="small_GTP"/>
    <property type="match status" value="1"/>
</dbReference>
<evidence type="ECO:0000256" key="11">
    <source>
        <dbReference type="ARBA" id="ARBA00023080"/>
    </source>
</evidence>
<dbReference type="Gene3D" id="3.20.20.140">
    <property type="entry name" value="Metal-dependent hydrolases"/>
    <property type="match status" value="1"/>
</dbReference>
<dbReference type="Gene3D" id="4.10.800.20">
    <property type="match status" value="1"/>
</dbReference>
<evidence type="ECO:0000256" key="15">
    <source>
        <dbReference type="ARBA" id="ARBA00023289"/>
    </source>
</evidence>
<evidence type="ECO:0000256" key="10">
    <source>
        <dbReference type="ARBA" id="ARBA00022833"/>
    </source>
</evidence>
<dbReference type="InterPro" id="IPR005225">
    <property type="entry name" value="Small_GTP-bd"/>
</dbReference>
<evidence type="ECO:0000256" key="6">
    <source>
        <dbReference type="ARBA" id="ARBA00011881"/>
    </source>
</evidence>
<evidence type="ECO:0000313" key="17">
    <source>
        <dbReference type="EMBL" id="KFO30336.1"/>
    </source>
</evidence>
<dbReference type="SMART" id="SM00173">
    <property type="entry name" value="RAS"/>
    <property type="match status" value="1"/>
</dbReference>
<comment type="similarity">
    <text evidence="4">Belongs to the metallo-dependent hydrolases superfamily. Adenosine and AMP deaminases family.</text>
</comment>
<keyword evidence="14" id="KW-0449">Lipoprotein</keyword>
<name>A0A091E5H2_FUKDA</name>
<dbReference type="InterPro" id="IPR027417">
    <property type="entry name" value="P-loop_NTPase"/>
</dbReference>
<dbReference type="PROSITE" id="PS51420">
    <property type="entry name" value="RHO"/>
    <property type="match status" value="1"/>
</dbReference>
<dbReference type="PROSITE" id="PS51419">
    <property type="entry name" value="RAB"/>
    <property type="match status" value="1"/>
</dbReference>
<dbReference type="GO" id="GO:0046872">
    <property type="term" value="F:metal ion binding"/>
    <property type="evidence" value="ECO:0007669"/>
    <property type="project" value="UniProtKB-KW"/>
</dbReference>
<dbReference type="SUPFAM" id="SSF51556">
    <property type="entry name" value="Metallo-dependent hydrolases"/>
    <property type="match status" value="1"/>
</dbReference>
<proteinExistence type="inferred from homology"/>
<keyword evidence="11" id="KW-0546">Nucleotide metabolism</keyword>
<keyword evidence="13" id="KW-0472">Membrane</keyword>
<dbReference type="Pfam" id="PF19326">
    <property type="entry name" value="AMP_deaminase"/>
    <property type="match status" value="1"/>
</dbReference>
<comment type="cofactor">
    <cofactor evidence="1">
        <name>Zn(2+)</name>
        <dbReference type="ChEBI" id="CHEBI:29105"/>
    </cofactor>
</comment>
<dbReference type="InterPro" id="IPR001806">
    <property type="entry name" value="Small_GTPase"/>
</dbReference>
<dbReference type="FunFam" id="4.10.800.20:FF:000001">
    <property type="entry name" value="AMP deaminase"/>
    <property type="match status" value="1"/>
</dbReference>
<evidence type="ECO:0000256" key="3">
    <source>
        <dbReference type="ARBA" id="ARBA00004955"/>
    </source>
</evidence>
<evidence type="ECO:0000256" key="1">
    <source>
        <dbReference type="ARBA" id="ARBA00001947"/>
    </source>
</evidence>
<evidence type="ECO:0000313" key="18">
    <source>
        <dbReference type="Proteomes" id="UP000028990"/>
    </source>
</evidence>
<dbReference type="eggNOG" id="KOG1096">
    <property type="taxonomic scope" value="Eukaryota"/>
</dbReference>
<evidence type="ECO:0000256" key="13">
    <source>
        <dbReference type="ARBA" id="ARBA00023136"/>
    </source>
</evidence>
<dbReference type="PRINTS" id="PR00449">
    <property type="entry name" value="RASTRNSFRMNG"/>
</dbReference>